<protein>
    <submittedName>
        <fullName evidence="2">Uncharacterized protein</fullName>
    </submittedName>
</protein>
<dbReference type="AlphaFoldDB" id="A0A3P7J7B7"/>
<reference evidence="2 3" key="1">
    <citation type="submission" date="2018-11" db="EMBL/GenBank/DDBJ databases">
        <authorList>
            <consortium name="Pathogen Informatics"/>
        </authorList>
    </citation>
    <scope>NUCLEOTIDE SEQUENCE [LARGE SCALE GENOMIC DNA]</scope>
</reference>
<proteinExistence type="predicted"/>
<evidence type="ECO:0000313" key="2">
    <source>
        <dbReference type="EMBL" id="VDM76473.1"/>
    </source>
</evidence>
<gene>
    <name evidence="2" type="ORF">SVUK_LOCUS11471</name>
</gene>
<accession>A0A3P7J7B7</accession>
<feature type="compositionally biased region" description="Acidic residues" evidence="1">
    <location>
        <begin position="7"/>
        <end position="17"/>
    </location>
</feature>
<keyword evidence="3" id="KW-1185">Reference proteome</keyword>
<dbReference type="Proteomes" id="UP000270094">
    <property type="component" value="Unassembled WGS sequence"/>
</dbReference>
<evidence type="ECO:0000313" key="3">
    <source>
        <dbReference type="Proteomes" id="UP000270094"/>
    </source>
</evidence>
<name>A0A3P7J7B7_STRVU</name>
<organism evidence="2 3">
    <name type="scientific">Strongylus vulgaris</name>
    <name type="common">Blood worm</name>
    <dbReference type="NCBI Taxonomy" id="40348"/>
    <lineage>
        <taxon>Eukaryota</taxon>
        <taxon>Metazoa</taxon>
        <taxon>Ecdysozoa</taxon>
        <taxon>Nematoda</taxon>
        <taxon>Chromadorea</taxon>
        <taxon>Rhabditida</taxon>
        <taxon>Rhabditina</taxon>
        <taxon>Rhabditomorpha</taxon>
        <taxon>Strongyloidea</taxon>
        <taxon>Strongylidae</taxon>
        <taxon>Strongylus</taxon>
    </lineage>
</organism>
<feature type="region of interest" description="Disordered" evidence="1">
    <location>
        <begin position="1"/>
        <end position="44"/>
    </location>
</feature>
<sequence>MLAIQSDEVDFGEEGEEPGSGSQSPTGGEGEPAPVGSQEPPIELSTNHPQIQFVLQFQGEPTEDFLKNLQGVVNSANMFLWGAKKRAAAQTASWKDLAKRVTTLQTEGFDVLAGSEEAKKLRIAESQKHFKPPLIVFIESTEPKKKKKKKATALDVPNASSNDIINGV</sequence>
<dbReference type="EMBL" id="UYYB01097071">
    <property type="protein sequence ID" value="VDM76473.1"/>
    <property type="molecule type" value="Genomic_DNA"/>
</dbReference>
<evidence type="ECO:0000256" key="1">
    <source>
        <dbReference type="SAM" id="MobiDB-lite"/>
    </source>
</evidence>
<dbReference type="OrthoDB" id="5867409at2759"/>